<organism evidence="1 2">
    <name type="scientific">Paenibacillus endophyticus</name>
    <dbReference type="NCBI Taxonomy" id="1294268"/>
    <lineage>
        <taxon>Bacteria</taxon>
        <taxon>Bacillati</taxon>
        <taxon>Bacillota</taxon>
        <taxon>Bacilli</taxon>
        <taxon>Bacillales</taxon>
        <taxon>Paenibacillaceae</taxon>
        <taxon>Paenibacillus</taxon>
    </lineage>
</organism>
<dbReference type="EMBL" id="JACHXW010000001">
    <property type="protein sequence ID" value="MBB3150281.1"/>
    <property type="molecule type" value="Genomic_DNA"/>
</dbReference>
<proteinExistence type="predicted"/>
<gene>
    <name evidence="1" type="ORF">FHS16_000313</name>
</gene>
<reference evidence="1 2" key="1">
    <citation type="submission" date="2020-08" db="EMBL/GenBank/DDBJ databases">
        <title>Genomic Encyclopedia of Type Strains, Phase III (KMG-III): the genomes of soil and plant-associated and newly described type strains.</title>
        <authorList>
            <person name="Whitman W."/>
        </authorList>
    </citation>
    <scope>NUCLEOTIDE SEQUENCE [LARGE SCALE GENOMIC DNA]</scope>
    <source>
        <strain evidence="1 2">CECT 8234</strain>
    </source>
</reference>
<dbReference type="RefSeq" id="WP_183557926.1">
    <property type="nucleotide sequence ID" value="NZ_CBCSLB010000001.1"/>
</dbReference>
<dbReference type="PROSITE" id="PS51257">
    <property type="entry name" value="PROKAR_LIPOPROTEIN"/>
    <property type="match status" value="1"/>
</dbReference>
<dbReference type="Proteomes" id="UP000518605">
    <property type="component" value="Unassembled WGS sequence"/>
</dbReference>
<protein>
    <submittedName>
        <fullName evidence="1">Uncharacterized protein</fullName>
    </submittedName>
</protein>
<comment type="caution">
    <text evidence="1">The sequence shown here is derived from an EMBL/GenBank/DDBJ whole genome shotgun (WGS) entry which is preliminary data.</text>
</comment>
<sequence>MKRISSYLFVFLFIIAGCSNEKEIASVAVIDQQATNTVKQTIKMPKDMPSTFDFMVRYGYGTVNKNEVNTFQGTITKDLIANGTATTSMKFTKEELRSIYNKMREIDIMSGKKLETEVKGCETVPYNEDIWEVNVNGKTVTMSWTDRYCSQTLEAEQLLELRQFVDLIVQERTEYKNLPESEGGYE</sequence>
<evidence type="ECO:0000313" key="1">
    <source>
        <dbReference type="EMBL" id="MBB3150281.1"/>
    </source>
</evidence>
<evidence type="ECO:0000313" key="2">
    <source>
        <dbReference type="Proteomes" id="UP000518605"/>
    </source>
</evidence>
<name>A0A7W5G863_9BACL</name>
<dbReference type="AlphaFoldDB" id="A0A7W5G863"/>
<keyword evidence="2" id="KW-1185">Reference proteome</keyword>
<accession>A0A7W5G863</accession>